<proteinExistence type="predicted"/>
<dbReference type="Proteomes" id="UP000237347">
    <property type="component" value="Unassembled WGS sequence"/>
</dbReference>
<feature type="transmembrane region" description="Helical" evidence="1">
    <location>
        <begin position="91"/>
        <end position="111"/>
    </location>
</feature>
<dbReference type="EMBL" id="PKMF04000077">
    <property type="protein sequence ID" value="KAK7852275.1"/>
    <property type="molecule type" value="Genomic_DNA"/>
</dbReference>
<reference evidence="2 3" key="1">
    <citation type="journal article" date="2018" name="Sci. Data">
        <title>The draft genome sequence of cork oak.</title>
        <authorList>
            <person name="Ramos A.M."/>
            <person name="Usie A."/>
            <person name="Barbosa P."/>
            <person name="Barros P.M."/>
            <person name="Capote T."/>
            <person name="Chaves I."/>
            <person name="Simoes F."/>
            <person name="Abreu I."/>
            <person name="Carrasquinho I."/>
            <person name="Faro C."/>
            <person name="Guimaraes J.B."/>
            <person name="Mendonca D."/>
            <person name="Nobrega F."/>
            <person name="Rodrigues L."/>
            <person name="Saibo N.J.M."/>
            <person name="Varela M.C."/>
            <person name="Egas C."/>
            <person name="Matos J."/>
            <person name="Miguel C.M."/>
            <person name="Oliveira M.M."/>
            <person name="Ricardo C.P."/>
            <person name="Goncalves S."/>
        </authorList>
    </citation>
    <scope>NUCLEOTIDE SEQUENCE [LARGE SCALE GENOMIC DNA]</scope>
    <source>
        <strain evidence="3">cv. HL8</strain>
    </source>
</reference>
<protein>
    <submittedName>
        <fullName evidence="2">Pra1 family protein b4</fullName>
    </submittedName>
</protein>
<comment type="caution">
    <text evidence="2">The sequence shown here is derived from an EMBL/GenBank/DDBJ whole genome shotgun (WGS) entry which is preliminary data.</text>
</comment>
<evidence type="ECO:0000313" key="3">
    <source>
        <dbReference type="Proteomes" id="UP000237347"/>
    </source>
</evidence>
<keyword evidence="1" id="KW-1133">Transmembrane helix</keyword>
<accession>A0AAW0LKX5</accession>
<gene>
    <name evidence="2" type="primary">PRA1B4_3</name>
    <name evidence="2" type="ORF">CFP56_039387</name>
</gene>
<keyword evidence="1" id="KW-0472">Membrane</keyword>
<name>A0AAW0LKX5_QUESU</name>
<keyword evidence="1" id="KW-0812">Transmembrane</keyword>
<dbReference type="AlphaFoldDB" id="A0AAW0LKX5"/>
<keyword evidence="3" id="KW-1185">Reference proteome</keyword>
<evidence type="ECO:0000256" key="1">
    <source>
        <dbReference type="SAM" id="Phobius"/>
    </source>
</evidence>
<sequence length="152" mass="17009">MQNKKYKNTLDTLYLCKIKNLCLSCLSLSFKIVSHFLSPLSPYLSLSLSLSLLAAWTFRSASRHSRPHVIRLRDRPLALNCRRRFPHHRRIVFLISVLMLCFAIVCAHGAFRVQEDLFLDDQEPANSGFLSVLGCAASSSAAASVRPSDSNA</sequence>
<organism evidence="2 3">
    <name type="scientific">Quercus suber</name>
    <name type="common">Cork oak</name>
    <dbReference type="NCBI Taxonomy" id="58331"/>
    <lineage>
        <taxon>Eukaryota</taxon>
        <taxon>Viridiplantae</taxon>
        <taxon>Streptophyta</taxon>
        <taxon>Embryophyta</taxon>
        <taxon>Tracheophyta</taxon>
        <taxon>Spermatophyta</taxon>
        <taxon>Magnoliopsida</taxon>
        <taxon>eudicotyledons</taxon>
        <taxon>Gunneridae</taxon>
        <taxon>Pentapetalae</taxon>
        <taxon>rosids</taxon>
        <taxon>fabids</taxon>
        <taxon>Fagales</taxon>
        <taxon>Fagaceae</taxon>
        <taxon>Quercus</taxon>
    </lineage>
</organism>
<evidence type="ECO:0000313" key="2">
    <source>
        <dbReference type="EMBL" id="KAK7852275.1"/>
    </source>
</evidence>